<dbReference type="Pfam" id="PF00300">
    <property type="entry name" value="His_Phos_1"/>
    <property type="match status" value="1"/>
</dbReference>
<reference evidence="1" key="1">
    <citation type="journal article" date="2020" name="mSystems">
        <title>Genome- and Community-Level Interaction Insights into Carbon Utilization and Element Cycling Functions of Hydrothermarchaeota in Hydrothermal Sediment.</title>
        <authorList>
            <person name="Zhou Z."/>
            <person name="Liu Y."/>
            <person name="Xu W."/>
            <person name="Pan J."/>
            <person name="Luo Z.H."/>
            <person name="Li M."/>
        </authorList>
    </citation>
    <scope>NUCLEOTIDE SEQUENCE [LARGE SCALE GENOMIC DNA]</scope>
    <source>
        <strain evidence="1">HyVt-365</strain>
    </source>
</reference>
<dbReference type="CDD" id="cd07067">
    <property type="entry name" value="HP_PGM_like"/>
    <property type="match status" value="1"/>
</dbReference>
<dbReference type="Gene3D" id="3.40.50.1240">
    <property type="entry name" value="Phosphoglycerate mutase-like"/>
    <property type="match status" value="1"/>
</dbReference>
<proteinExistence type="predicted"/>
<comment type="caution">
    <text evidence="1">The sequence shown here is derived from an EMBL/GenBank/DDBJ whole genome shotgun (WGS) entry which is preliminary data.</text>
</comment>
<evidence type="ECO:0000313" key="1">
    <source>
        <dbReference type="EMBL" id="HEB13815.1"/>
    </source>
</evidence>
<organism evidence="1">
    <name type="scientific">candidate division WWE3 bacterium</name>
    <dbReference type="NCBI Taxonomy" id="2053526"/>
    <lineage>
        <taxon>Bacteria</taxon>
        <taxon>Katanobacteria</taxon>
    </lineage>
</organism>
<dbReference type="InterPro" id="IPR050275">
    <property type="entry name" value="PGM_Phosphatase"/>
</dbReference>
<name>A0A7C1SQ61_UNCKA</name>
<dbReference type="InterPro" id="IPR013078">
    <property type="entry name" value="His_Pase_superF_clade-1"/>
</dbReference>
<dbReference type="SUPFAM" id="SSF53254">
    <property type="entry name" value="Phosphoglycerate mutase-like"/>
    <property type="match status" value="1"/>
</dbReference>
<dbReference type="GO" id="GO:0005737">
    <property type="term" value="C:cytoplasm"/>
    <property type="evidence" value="ECO:0007669"/>
    <property type="project" value="TreeGrafter"/>
</dbReference>
<dbReference type="GO" id="GO:0016791">
    <property type="term" value="F:phosphatase activity"/>
    <property type="evidence" value="ECO:0007669"/>
    <property type="project" value="TreeGrafter"/>
</dbReference>
<sequence>MPGLDVLLPRFFRNFYLSKKGIKVIYSSDLPRALGTAKIVSAVLNLRINVSPKLREIEVPKEAWEEYVKTRHPDFDFYPGGGESINDLIERAKQGLNEIVKGSGGENIAVVCHGIFIKALLYGLGYKDYLIKNDHVANTGVTILQYKRDKAKLVKFNSYKHLLPLRVKETVGNLGRALRRQ</sequence>
<dbReference type="InterPro" id="IPR029033">
    <property type="entry name" value="His_PPase_superfam"/>
</dbReference>
<accession>A0A7C1SQ61</accession>
<dbReference type="PANTHER" id="PTHR48100">
    <property type="entry name" value="BROAD-SPECIFICITY PHOSPHATASE YOR283W-RELATED"/>
    <property type="match status" value="1"/>
</dbReference>
<dbReference type="EMBL" id="DRHH01000008">
    <property type="protein sequence ID" value="HEB13815.1"/>
    <property type="molecule type" value="Genomic_DNA"/>
</dbReference>
<gene>
    <name evidence="1" type="ORF">ENI09_00175</name>
</gene>
<dbReference type="AlphaFoldDB" id="A0A7C1SQ61"/>
<protein>
    <submittedName>
        <fullName evidence="1">Histidine phosphatase family protein</fullName>
    </submittedName>
</protein>
<dbReference type="Proteomes" id="UP000885744">
    <property type="component" value="Unassembled WGS sequence"/>
</dbReference>
<dbReference type="PANTHER" id="PTHR48100:SF1">
    <property type="entry name" value="HISTIDINE PHOSPHATASE FAMILY PROTEIN-RELATED"/>
    <property type="match status" value="1"/>
</dbReference>